<evidence type="ECO:0000256" key="7">
    <source>
        <dbReference type="ARBA" id="ARBA00022598"/>
    </source>
</evidence>
<evidence type="ECO:0000256" key="8">
    <source>
        <dbReference type="ARBA" id="ARBA00022741"/>
    </source>
</evidence>
<reference evidence="17 18" key="1">
    <citation type="journal article" date="2014" name="Genome Announc.">
        <title>Draft genome sequences of eight enterohepatic helicobacter species isolated from both laboratory and wild rodents.</title>
        <authorList>
            <person name="Sheh A."/>
            <person name="Shen Z."/>
            <person name="Fox J.G."/>
        </authorList>
    </citation>
    <scope>NUCLEOTIDE SEQUENCE [LARGE SCALE GENOMIC DNA]</scope>
    <source>
        <strain evidence="17 18">MIT 98-6810</strain>
    </source>
</reference>
<evidence type="ECO:0000256" key="5">
    <source>
        <dbReference type="ARBA" id="ARBA00022490"/>
    </source>
</evidence>
<keyword evidence="8 14" id="KW-0547">Nucleotide-binding</keyword>
<dbReference type="FunFam" id="2.170.220.10:FF:000002">
    <property type="entry name" value="Methionine--tRNA ligase"/>
    <property type="match status" value="1"/>
</dbReference>
<feature type="binding site" evidence="14">
    <location>
        <position position="145"/>
    </location>
    <ligand>
        <name>Zn(2+)</name>
        <dbReference type="ChEBI" id="CHEBI:29105"/>
    </ligand>
</feature>
<feature type="short sequence motif" description="'KMSKS' region" evidence="14">
    <location>
        <begin position="301"/>
        <end position="305"/>
    </location>
</feature>
<dbReference type="SUPFAM" id="SSF52374">
    <property type="entry name" value="Nucleotidylyl transferase"/>
    <property type="match status" value="1"/>
</dbReference>
<keyword evidence="11 14" id="KW-0648">Protein biosynthesis</keyword>
<feature type="short sequence motif" description="'HIGH' region" evidence="14">
    <location>
        <begin position="12"/>
        <end position="22"/>
    </location>
</feature>
<dbReference type="AlphaFoldDB" id="A0A099UDT1"/>
<comment type="caution">
    <text evidence="14">Lacks conserved residue(s) required for the propagation of feature annotation.</text>
</comment>
<evidence type="ECO:0000256" key="12">
    <source>
        <dbReference type="ARBA" id="ARBA00023146"/>
    </source>
</evidence>
<comment type="subcellular location">
    <subcellularLocation>
        <location evidence="2 14">Cytoplasm</location>
    </subcellularLocation>
</comment>
<dbReference type="SUPFAM" id="SSF47323">
    <property type="entry name" value="Anticodon-binding domain of a subclass of class I aminoacyl-tRNA synthetases"/>
    <property type="match status" value="1"/>
</dbReference>
<dbReference type="CDD" id="cd02800">
    <property type="entry name" value="tRNA_bind_EcMetRS_like"/>
    <property type="match status" value="1"/>
</dbReference>
<dbReference type="GO" id="GO:0046872">
    <property type="term" value="F:metal ion binding"/>
    <property type="evidence" value="ECO:0007669"/>
    <property type="project" value="UniProtKB-KW"/>
</dbReference>
<dbReference type="NCBIfam" id="TIGR00398">
    <property type="entry name" value="metG"/>
    <property type="match status" value="1"/>
</dbReference>
<dbReference type="PATRIC" id="fig|76936.10.peg.1556"/>
<dbReference type="HAMAP" id="MF_01228">
    <property type="entry name" value="Met_tRNA_synth_type2"/>
    <property type="match status" value="1"/>
</dbReference>
<dbReference type="EMBL" id="JRPF02000002">
    <property type="protein sequence ID" value="TLD79147.1"/>
    <property type="molecule type" value="Genomic_DNA"/>
</dbReference>
<dbReference type="KEGG" id="hty:BN2458_PEG1595"/>
<keyword evidence="5 14" id="KW-0963">Cytoplasm</keyword>
<dbReference type="PANTHER" id="PTHR43326:SF1">
    <property type="entry name" value="METHIONINE--TRNA LIGASE, MITOCHONDRIAL"/>
    <property type="match status" value="1"/>
</dbReference>
<evidence type="ECO:0000256" key="14">
    <source>
        <dbReference type="HAMAP-Rule" id="MF_01228"/>
    </source>
</evidence>
<comment type="catalytic activity">
    <reaction evidence="13 14">
        <text>tRNA(Met) + L-methionine + ATP = L-methionyl-tRNA(Met) + AMP + diphosphate</text>
        <dbReference type="Rhea" id="RHEA:13481"/>
        <dbReference type="Rhea" id="RHEA-COMP:9667"/>
        <dbReference type="Rhea" id="RHEA-COMP:9698"/>
        <dbReference type="ChEBI" id="CHEBI:30616"/>
        <dbReference type="ChEBI" id="CHEBI:33019"/>
        <dbReference type="ChEBI" id="CHEBI:57844"/>
        <dbReference type="ChEBI" id="CHEBI:78442"/>
        <dbReference type="ChEBI" id="CHEBI:78530"/>
        <dbReference type="ChEBI" id="CHEBI:456215"/>
        <dbReference type="EC" id="6.1.1.10"/>
    </reaction>
</comment>
<reference evidence="16" key="2">
    <citation type="submission" date="2015-11" db="EMBL/GenBank/DDBJ databases">
        <authorList>
            <person name="Zhang Y."/>
            <person name="Guo Z."/>
        </authorList>
    </citation>
    <scope>NUCLEOTIDE SEQUENCE</scope>
    <source>
        <strain evidence="16">1</strain>
    </source>
</reference>
<keyword evidence="7 14" id="KW-0436">Ligase</keyword>
<evidence type="ECO:0000256" key="9">
    <source>
        <dbReference type="ARBA" id="ARBA00022840"/>
    </source>
</evidence>
<sequence>MQTKTYITSPIYYVNDIPHIGHSYTTFLCDMLKKFYQLQGQDVVFTTGTDEHGQKIEQSAQKHQLSPQDYADKISIRFKELWNEFNIDYDIFVRTTDKAHCLSVQKAFEIMYVKGDIYKGSYEGHYCISCESFFTQTQLGANNSCPDCGKPTQIVQEESYFFALSKYQERLLAHFAKNPTMITPSFYQNEIINFISNGLNDLSITRTSFEWGVPLLSNPARKDDKAHVMYVWLDALLSYLSPLGYLSNEAKMPYWDNAVHFVGKDILRFHAVYWLAFLMSLDLPLPKHIYTHGWWTRDGAKMSKSIGNVINPKEMAATYGTESLRYFLLREMPFGQDGDFSERVLIERINAELSNDVGNLLNRLLGMGEKYFSLIIDSKDVATHFADEINELHSHIDKVCEKMMQMQPHRYIEELWKIYALGNNAISKYEPWKLIKNNQQEPAMALLGLIANILAKSAILLYPIMPQSAAKIAHVLRFSINEQSFERFITKKELLQPLTLEKIPPLFPRIQEEAKASDCKNTQSSAKSIKTAKEDSKDLESYIDIKDFKKLDIRIGTILECSAMEKSHKLLKLLVDVGEEKPRQILSGISQHYSPESLLNKQVCVIVNLKPAKLMGEISEGMILASEDENGLSLLGLDKARANGSRIS</sequence>
<keyword evidence="6 14" id="KW-0820">tRNA-binding</keyword>
<evidence type="ECO:0000256" key="6">
    <source>
        <dbReference type="ARBA" id="ARBA00022555"/>
    </source>
</evidence>
<feature type="binding site" evidence="14">
    <location>
        <position position="148"/>
    </location>
    <ligand>
        <name>Zn(2+)</name>
        <dbReference type="ChEBI" id="CHEBI:29105"/>
    </ligand>
</feature>
<dbReference type="PANTHER" id="PTHR43326">
    <property type="entry name" value="METHIONYL-TRNA SYNTHETASE"/>
    <property type="match status" value="1"/>
</dbReference>
<evidence type="ECO:0000256" key="3">
    <source>
        <dbReference type="ARBA" id="ARBA00006590"/>
    </source>
</evidence>
<dbReference type="Gene3D" id="3.40.50.620">
    <property type="entry name" value="HUPs"/>
    <property type="match status" value="1"/>
</dbReference>
<dbReference type="InterPro" id="IPR033911">
    <property type="entry name" value="MetRS_core"/>
</dbReference>
<comment type="cofactor">
    <cofactor evidence="14">
        <name>Zn(2+)</name>
        <dbReference type="ChEBI" id="CHEBI:29105"/>
    </cofactor>
    <text evidence="14">Binds 1 zinc ion per subunit.</text>
</comment>
<dbReference type="GO" id="GO:0006431">
    <property type="term" value="P:methionyl-tRNA aminoacylation"/>
    <property type="evidence" value="ECO:0007669"/>
    <property type="project" value="UniProtKB-UniRule"/>
</dbReference>
<keyword evidence="9 14" id="KW-0067">ATP-binding</keyword>
<keyword evidence="12 14" id="KW-0030">Aminoacyl-tRNA synthetase</keyword>
<dbReference type="Pfam" id="PF01588">
    <property type="entry name" value="tRNA_bind"/>
    <property type="match status" value="1"/>
</dbReference>
<keyword evidence="14" id="KW-0862">Zinc</keyword>
<evidence type="ECO:0000259" key="15">
    <source>
        <dbReference type="PROSITE" id="PS50886"/>
    </source>
</evidence>
<dbReference type="GO" id="GO:0005737">
    <property type="term" value="C:cytoplasm"/>
    <property type="evidence" value="ECO:0007669"/>
    <property type="project" value="UniProtKB-SubCell"/>
</dbReference>
<dbReference type="EC" id="6.1.1.10" evidence="14"/>
<dbReference type="InterPro" id="IPR041872">
    <property type="entry name" value="Anticodon_Met"/>
</dbReference>
<dbReference type="FunFam" id="2.40.50.140:FF:000042">
    <property type="entry name" value="Methionine--tRNA ligase"/>
    <property type="match status" value="1"/>
</dbReference>
<feature type="domain" description="TRNA-binding" evidence="15">
    <location>
        <begin position="547"/>
        <end position="648"/>
    </location>
</feature>
<dbReference type="OrthoDB" id="9810191at2"/>
<reference evidence="19" key="3">
    <citation type="submission" date="2015-11" db="EMBL/GenBank/DDBJ databases">
        <authorList>
            <person name="Anvar S.Y."/>
        </authorList>
    </citation>
    <scope>NUCLEOTIDE SEQUENCE [LARGE SCALE GENOMIC DNA]</scope>
</reference>
<keyword evidence="10 14" id="KW-0694">RNA-binding</keyword>
<dbReference type="InterPro" id="IPR023457">
    <property type="entry name" value="Met-tRNA_synth_2"/>
</dbReference>
<dbReference type="SUPFAM" id="SSF50249">
    <property type="entry name" value="Nucleic acid-binding proteins"/>
    <property type="match status" value="1"/>
</dbReference>
<evidence type="ECO:0000256" key="2">
    <source>
        <dbReference type="ARBA" id="ARBA00004496"/>
    </source>
</evidence>
<dbReference type="InterPro" id="IPR012340">
    <property type="entry name" value="NA-bd_OB-fold"/>
</dbReference>
<dbReference type="InterPro" id="IPR002547">
    <property type="entry name" value="tRNA-bd_dom"/>
</dbReference>
<feature type="binding site" evidence="14">
    <location>
        <position position="130"/>
    </location>
    <ligand>
        <name>Zn(2+)</name>
        <dbReference type="ChEBI" id="CHEBI:29105"/>
    </ligand>
</feature>
<dbReference type="NCBIfam" id="NF008900">
    <property type="entry name" value="PRK12267.1"/>
    <property type="match status" value="1"/>
</dbReference>
<accession>A0A099UDT1</accession>
<dbReference type="Pfam" id="PF19303">
    <property type="entry name" value="Anticodon_3"/>
    <property type="match status" value="1"/>
</dbReference>
<dbReference type="InterPro" id="IPR004495">
    <property type="entry name" value="Met-tRNA-synth_bsu_C"/>
</dbReference>
<dbReference type="GO" id="GO:0004825">
    <property type="term" value="F:methionine-tRNA ligase activity"/>
    <property type="evidence" value="ECO:0007669"/>
    <property type="project" value="UniProtKB-UniRule"/>
</dbReference>
<organism evidence="16 19">
    <name type="scientific">Helicobacter typhlonius</name>
    <dbReference type="NCBI Taxonomy" id="76936"/>
    <lineage>
        <taxon>Bacteria</taxon>
        <taxon>Pseudomonadati</taxon>
        <taxon>Campylobacterota</taxon>
        <taxon>Epsilonproteobacteria</taxon>
        <taxon>Campylobacterales</taxon>
        <taxon>Helicobacteraceae</taxon>
        <taxon>Helicobacter</taxon>
    </lineage>
</organism>
<comment type="function">
    <text evidence="1 14">Is required not only for elongation of protein synthesis but also for the initiation of all mRNA translation through initiator tRNA(fMet) aminoacylation.</text>
</comment>
<name>A0A099UDT1_9HELI</name>
<dbReference type="InterPro" id="IPR009080">
    <property type="entry name" value="tRNAsynth_Ia_anticodon-bd"/>
</dbReference>
<evidence type="ECO:0000313" key="18">
    <source>
        <dbReference type="Proteomes" id="UP000029925"/>
    </source>
</evidence>
<keyword evidence="18" id="KW-1185">Reference proteome</keyword>
<dbReference type="Gene3D" id="2.170.220.10">
    <property type="match status" value="1"/>
</dbReference>
<keyword evidence="14" id="KW-0479">Metal-binding</keyword>
<dbReference type="InterPro" id="IPR015413">
    <property type="entry name" value="Methionyl/Leucyl_tRNA_Synth"/>
</dbReference>
<dbReference type="InterPro" id="IPR014729">
    <property type="entry name" value="Rossmann-like_a/b/a_fold"/>
</dbReference>
<feature type="binding site" evidence="14">
    <location>
        <position position="127"/>
    </location>
    <ligand>
        <name>Zn(2+)</name>
        <dbReference type="ChEBI" id="CHEBI:29105"/>
    </ligand>
</feature>
<dbReference type="PROSITE" id="PS50886">
    <property type="entry name" value="TRBD"/>
    <property type="match status" value="1"/>
</dbReference>
<evidence type="ECO:0000313" key="16">
    <source>
        <dbReference type="EMBL" id="CUU40478.1"/>
    </source>
</evidence>
<dbReference type="EMBL" id="LN907858">
    <property type="protein sequence ID" value="CUU40478.1"/>
    <property type="molecule type" value="Genomic_DNA"/>
</dbReference>
<evidence type="ECO:0000313" key="19">
    <source>
        <dbReference type="Proteomes" id="UP000064525"/>
    </source>
</evidence>
<dbReference type="NCBIfam" id="TIGR00399">
    <property type="entry name" value="metG_C_term"/>
    <property type="match status" value="1"/>
</dbReference>
<evidence type="ECO:0000256" key="11">
    <source>
        <dbReference type="ARBA" id="ARBA00022917"/>
    </source>
</evidence>
<comment type="similarity">
    <text evidence="3 14">Belongs to the class-I aminoacyl-tRNA synthetase family. MetG type 2A subfamily.</text>
</comment>
<dbReference type="GeneID" id="78151757"/>
<dbReference type="Proteomes" id="UP000064525">
    <property type="component" value="Chromosome I"/>
</dbReference>
<dbReference type="GO" id="GO:0000049">
    <property type="term" value="F:tRNA binding"/>
    <property type="evidence" value="ECO:0007669"/>
    <property type="project" value="UniProtKB-UniRule"/>
</dbReference>
<comment type="subunit">
    <text evidence="4 14">Homodimer.</text>
</comment>
<dbReference type="Proteomes" id="UP000029925">
    <property type="component" value="Unassembled WGS sequence"/>
</dbReference>
<dbReference type="GO" id="GO:0005524">
    <property type="term" value="F:ATP binding"/>
    <property type="evidence" value="ECO:0007669"/>
    <property type="project" value="UniProtKB-UniRule"/>
</dbReference>
<dbReference type="CDD" id="cd07957">
    <property type="entry name" value="Anticodon_Ia_Met"/>
    <property type="match status" value="1"/>
</dbReference>
<dbReference type="InterPro" id="IPR014758">
    <property type="entry name" value="Met-tRNA_synth"/>
</dbReference>
<evidence type="ECO:0000256" key="4">
    <source>
        <dbReference type="ARBA" id="ARBA00011738"/>
    </source>
</evidence>
<evidence type="ECO:0000256" key="13">
    <source>
        <dbReference type="ARBA" id="ARBA00047364"/>
    </source>
</evidence>
<dbReference type="CDD" id="cd00814">
    <property type="entry name" value="MetRS_core"/>
    <property type="match status" value="1"/>
</dbReference>
<dbReference type="PRINTS" id="PR01041">
    <property type="entry name" value="TRNASYNTHMET"/>
</dbReference>
<dbReference type="Gene3D" id="2.40.50.140">
    <property type="entry name" value="Nucleic acid-binding proteins"/>
    <property type="match status" value="1"/>
</dbReference>
<evidence type="ECO:0000256" key="1">
    <source>
        <dbReference type="ARBA" id="ARBA00003314"/>
    </source>
</evidence>
<evidence type="ECO:0000313" key="17">
    <source>
        <dbReference type="EMBL" id="TLD79147.1"/>
    </source>
</evidence>
<dbReference type="Pfam" id="PF09334">
    <property type="entry name" value="tRNA-synt_1g"/>
    <property type="match status" value="1"/>
</dbReference>
<evidence type="ECO:0000256" key="10">
    <source>
        <dbReference type="ARBA" id="ARBA00022884"/>
    </source>
</evidence>
<dbReference type="RefSeq" id="WP_034326794.1">
    <property type="nucleotide sequence ID" value="NZ_CAJTQN010000002.1"/>
</dbReference>
<proteinExistence type="inferred from homology"/>
<dbReference type="Gene3D" id="1.10.730.10">
    <property type="entry name" value="Isoleucyl-tRNA Synthetase, Domain 1"/>
    <property type="match status" value="1"/>
</dbReference>
<dbReference type="STRING" id="76936.BN2458_PEG1595"/>
<gene>
    <name evidence="14 17" type="primary">metG</name>
    <name evidence="16" type="ORF">BN2458_PEG1595</name>
    <name evidence="17" type="ORF">LS75_002275</name>
</gene>
<protein>
    <recommendedName>
        <fullName evidence="14">Methionine--tRNA ligase</fullName>
        <ecNumber evidence="14">6.1.1.10</ecNumber>
    </recommendedName>
    <alternativeName>
        <fullName evidence="14">Methionyl-tRNA synthetase</fullName>
        <shortName evidence="14">MetRS</shortName>
    </alternativeName>
</protein>